<dbReference type="Proteomes" id="UP000000759">
    <property type="component" value="Chromosome 20"/>
</dbReference>
<dbReference type="AlphaFoldDB" id="B7G9B1"/>
<feature type="chain" id="PRO_5013356734" evidence="1">
    <location>
        <begin position="16"/>
        <end position="327"/>
    </location>
</feature>
<dbReference type="RefSeq" id="XP_002183742.1">
    <property type="nucleotide sequence ID" value="XM_002183706.1"/>
</dbReference>
<sequence>MKILLLNFFTAAVAAQQMEIARFGGCLNETQVALEAAGTSDGVSPFSCHMESAHCGEGERWLTPMDVESEGFGPCGCDEDYDTNAYIGTCYDLSGSHQVVCAYDGSQCPENWMDLGQRFNNDHEIDESCNDESNASDNEESSCGKRCLCNYHYTSRDGPVDAGTSTYGICYNSESRTYECAVANHSCAEGEEFFGPHEGIDQYGAICNCDDTAVGACMEGGSTFSHCAVFEDSCGAGQSFTTARQLSSMSDMPSCRLCSNTWEGETPAPMAAPVSSPVSAPVNNPVSMPVSSPTNSVTAEDGGSGAFVQGSTVLMSALLYTVLSFAL</sequence>
<feature type="signal peptide" evidence="1">
    <location>
        <begin position="1"/>
        <end position="15"/>
    </location>
</feature>
<protein>
    <submittedName>
        <fullName evidence="2">Iron starvation induced protein</fullName>
    </submittedName>
</protein>
<accession>B7G9B1</accession>
<dbReference type="EMBL" id="CM000622">
    <property type="protein sequence ID" value="EEC44924.1"/>
    <property type="molecule type" value="Genomic_DNA"/>
</dbReference>
<gene>
    <name evidence="2" type="primary">ISIP2B</name>
    <name evidence="2" type="ORF">PHATRDRAFT_54987</name>
</gene>
<evidence type="ECO:0000256" key="1">
    <source>
        <dbReference type="SAM" id="SignalP"/>
    </source>
</evidence>
<organism evidence="2 3">
    <name type="scientific">Phaeodactylum tricornutum (strain CCAP 1055/1)</name>
    <dbReference type="NCBI Taxonomy" id="556484"/>
    <lineage>
        <taxon>Eukaryota</taxon>
        <taxon>Sar</taxon>
        <taxon>Stramenopiles</taxon>
        <taxon>Ochrophyta</taxon>
        <taxon>Bacillariophyta</taxon>
        <taxon>Bacillariophyceae</taxon>
        <taxon>Bacillariophycidae</taxon>
        <taxon>Naviculales</taxon>
        <taxon>Phaeodactylaceae</taxon>
        <taxon>Phaeodactylum</taxon>
    </lineage>
</organism>
<dbReference type="GeneID" id="7195419"/>
<reference evidence="3" key="2">
    <citation type="submission" date="2008-08" db="EMBL/GenBank/DDBJ databases">
        <authorList>
            <consortium name="Diatom Consortium"/>
            <person name="Grigoriev I."/>
            <person name="Grimwood J."/>
            <person name="Kuo A."/>
            <person name="Otillar R.P."/>
            <person name="Salamov A."/>
            <person name="Detter J.C."/>
            <person name="Lindquist E."/>
            <person name="Shapiro H."/>
            <person name="Lucas S."/>
            <person name="Glavina del Rio T."/>
            <person name="Pitluck S."/>
            <person name="Rokhsar D."/>
            <person name="Bowler C."/>
        </authorList>
    </citation>
    <scope>GENOME REANNOTATION</scope>
    <source>
        <strain evidence="3">CCAP 1055/1</strain>
    </source>
</reference>
<name>B7G9B1_PHATC</name>
<dbReference type="InParanoid" id="B7G9B1"/>
<reference evidence="2 3" key="1">
    <citation type="journal article" date="2008" name="Nature">
        <title>The Phaeodactylum genome reveals the evolutionary history of diatom genomes.</title>
        <authorList>
            <person name="Bowler C."/>
            <person name="Allen A.E."/>
            <person name="Badger J.H."/>
            <person name="Grimwood J."/>
            <person name="Jabbari K."/>
            <person name="Kuo A."/>
            <person name="Maheswari U."/>
            <person name="Martens C."/>
            <person name="Maumus F."/>
            <person name="Otillar R.P."/>
            <person name="Rayko E."/>
            <person name="Salamov A."/>
            <person name="Vandepoele K."/>
            <person name="Beszteri B."/>
            <person name="Gruber A."/>
            <person name="Heijde M."/>
            <person name="Katinka M."/>
            <person name="Mock T."/>
            <person name="Valentin K."/>
            <person name="Verret F."/>
            <person name="Berges J.A."/>
            <person name="Brownlee C."/>
            <person name="Cadoret J.P."/>
            <person name="Chiovitti A."/>
            <person name="Choi C.J."/>
            <person name="Coesel S."/>
            <person name="De Martino A."/>
            <person name="Detter J.C."/>
            <person name="Durkin C."/>
            <person name="Falciatore A."/>
            <person name="Fournet J."/>
            <person name="Haruta M."/>
            <person name="Huysman M.J."/>
            <person name="Jenkins B.D."/>
            <person name="Jiroutova K."/>
            <person name="Jorgensen R.E."/>
            <person name="Joubert Y."/>
            <person name="Kaplan A."/>
            <person name="Kroger N."/>
            <person name="Kroth P.G."/>
            <person name="La Roche J."/>
            <person name="Lindquist E."/>
            <person name="Lommer M."/>
            <person name="Martin-Jezequel V."/>
            <person name="Lopez P.J."/>
            <person name="Lucas S."/>
            <person name="Mangogna M."/>
            <person name="McGinnis K."/>
            <person name="Medlin L.K."/>
            <person name="Montsant A."/>
            <person name="Oudot-Le Secq M.P."/>
            <person name="Napoli C."/>
            <person name="Obornik M."/>
            <person name="Parker M.S."/>
            <person name="Petit J.L."/>
            <person name="Porcel B.M."/>
            <person name="Poulsen N."/>
            <person name="Robison M."/>
            <person name="Rychlewski L."/>
            <person name="Rynearson T.A."/>
            <person name="Schmutz J."/>
            <person name="Shapiro H."/>
            <person name="Siaut M."/>
            <person name="Stanley M."/>
            <person name="Sussman M.R."/>
            <person name="Taylor A.R."/>
            <person name="Vardi A."/>
            <person name="von Dassow P."/>
            <person name="Vyverman W."/>
            <person name="Willis A."/>
            <person name="Wyrwicz L.S."/>
            <person name="Rokhsar D.S."/>
            <person name="Weissenbach J."/>
            <person name="Armbrust E.V."/>
            <person name="Green B.R."/>
            <person name="Van de Peer Y."/>
            <person name="Grigoriev I.V."/>
        </authorList>
    </citation>
    <scope>NUCLEOTIDE SEQUENCE [LARGE SCALE GENOMIC DNA]</scope>
    <source>
        <strain evidence="2 3">CCAP 1055/1</strain>
    </source>
</reference>
<evidence type="ECO:0000313" key="3">
    <source>
        <dbReference type="Proteomes" id="UP000000759"/>
    </source>
</evidence>
<keyword evidence="3" id="KW-1185">Reference proteome</keyword>
<proteinExistence type="predicted"/>
<keyword evidence="1" id="KW-0732">Signal</keyword>
<dbReference type="STRING" id="556484.B7G9B1"/>
<dbReference type="HOGENOM" id="CLU_851162_0_0_1"/>
<evidence type="ECO:0000313" key="2">
    <source>
        <dbReference type="EMBL" id="EEC44924.1"/>
    </source>
</evidence>
<dbReference type="KEGG" id="pti:PHATRDRAFT_54987"/>
<dbReference type="PaxDb" id="2850-Phatr54987"/>